<evidence type="ECO:0000313" key="16">
    <source>
        <dbReference type="EMBL" id="MCS0583677.1"/>
    </source>
</evidence>
<evidence type="ECO:0000313" key="17">
    <source>
        <dbReference type="Proteomes" id="UP001204151"/>
    </source>
</evidence>
<feature type="region of interest" description="Disordered" evidence="12">
    <location>
        <begin position="708"/>
        <end position="745"/>
    </location>
</feature>
<protein>
    <recommendedName>
        <fullName evidence="10">peptidoglycan glycosyltransferase</fullName>
        <ecNumber evidence="10">2.4.99.28</ecNumber>
    </recommendedName>
</protein>
<dbReference type="SUPFAM" id="SSF56601">
    <property type="entry name" value="beta-lactamase/transpeptidase-like"/>
    <property type="match status" value="1"/>
</dbReference>
<keyword evidence="7" id="KW-0808">Transferase</keyword>
<dbReference type="PANTHER" id="PTHR32282:SF15">
    <property type="entry name" value="PENICILLIN-BINDING PROTEIN 1C"/>
    <property type="match status" value="1"/>
</dbReference>
<dbReference type="InterPro" id="IPR011815">
    <property type="entry name" value="PBP_1c"/>
</dbReference>
<feature type="domain" description="Penicillin-binding C-terminal" evidence="15">
    <location>
        <begin position="627"/>
        <end position="703"/>
    </location>
</feature>
<comment type="similarity">
    <text evidence="2">In the C-terminal section; belongs to the transpeptidase family.</text>
</comment>
<comment type="pathway">
    <text evidence="1">Cell wall biogenesis; peptidoglycan biosynthesis.</text>
</comment>
<dbReference type="PANTHER" id="PTHR32282">
    <property type="entry name" value="BINDING PROTEIN TRANSPEPTIDASE, PUTATIVE-RELATED"/>
    <property type="match status" value="1"/>
</dbReference>
<proteinExistence type="inferred from homology"/>
<comment type="similarity">
    <text evidence="3">In the N-terminal section; belongs to the glycosyltransferase 51 family.</text>
</comment>
<evidence type="ECO:0000259" key="13">
    <source>
        <dbReference type="Pfam" id="PF00905"/>
    </source>
</evidence>
<keyword evidence="8" id="KW-0378">Hydrolase</keyword>
<evidence type="ECO:0000259" key="15">
    <source>
        <dbReference type="Pfam" id="PF06832"/>
    </source>
</evidence>
<evidence type="ECO:0000259" key="14">
    <source>
        <dbReference type="Pfam" id="PF00912"/>
    </source>
</evidence>
<dbReference type="EC" id="2.4.99.28" evidence="10"/>
<evidence type="ECO:0000256" key="1">
    <source>
        <dbReference type="ARBA" id="ARBA00004752"/>
    </source>
</evidence>
<evidence type="ECO:0000256" key="4">
    <source>
        <dbReference type="ARBA" id="ARBA00022645"/>
    </source>
</evidence>
<evidence type="ECO:0000256" key="3">
    <source>
        <dbReference type="ARBA" id="ARBA00007739"/>
    </source>
</evidence>
<dbReference type="SUPFAM" id="SSF53955">
    <property type="entry name" value="Lysozyme-like"/>
    <property type="match status" value="1"/>
</dbReference>
<dbReference type="InterPro" id="IPR050396">
    <property type="entry name" value="Glycosyltr_51/Transpeptidase"/>
</dbReference>
<comment type="caution">
    <text evidence="16">The sequence shown here is derived from an EMBL/GenBank/DDBJ whole genome shotgun (WGS) entry which is preliminary data.</text>
</comment>
<feature type="domain" description="Penicillin-binding protein transpeptidase" evidence="13">
    <location>
        <begin position="313"/>
        <end position="542"/>
    </location>
</feature>
<evidence type="ECO:0000256" key="12">
    <source>
        <dbReference type="SAM" id="MobiDB-lite"/>
    </source>
</evidence>
<sequence length="745" mass="78793">MPVSSCSEAGVKARAAWLLLLVAVPLWAAVPTPQDVKSAWRSSDATLLDRHGETIAAVRVDMAGRRTPWVALDDISPTVGRAVLQAEDQRFMEHGGIDFQAIGKAAWDNLFGATGTRTRGASTITMQLAGLLDPKLAPRSAGRTWVRKWDQALAARELEAGWSKRQILEAYLNLASYRGELQGIGAAARGLFGKAPSGLDAGEAAILASLLRAPTAAPALVARRACALARELDPRTDCGTIEWEVDAAFARAAPPSSAPVAATTGTTPQLARRLGGGPGSVVRSTLDAGLQRFAAAALHRRLAELAERNVGDGAVVVIDNASGEVLAYVANGGAGEVDGVTSLRQAGSTLKPFLYELVLERGQLTAASLLDDTPVDIPTVGGLYVPQNYDHQYRDAASVRTSLAGSLNVPAVRTLMLAGLERFHERLRLLGITSLTEAPEFYGWSLALGSGDVSLLELANAYRTLANGGLQDGVTFVPRATSAKRRVLDARATFIVADILSDRAARSTTFGLSNELATGFWSAVKTGTSKDMRDNWCVGFSDRYTVGVWVGNFDGRSMWDVSGVSGAAPLWRDVMDYLHRDRPSRAPAAPAGLVRQTVRFVPAIEPERAEWFVRGTETAVVELLAPAKRTPRIAYPAADSVIALDPDIPAPLQRMTFRAYGGADLHWELDGTNMGPADVAATWAPQPGKHELKLVGSDGRAVAAVPFEVRGADGSGQPASTFSTSSGGSADKSSGSGVNSGESER</sequence>
<dbReference type="Gene3D" id="1.10.3810.10">
    <property type="entry name" value="Biosynthetic peptidoglycan transglycosylase-like"/>
    <property type="match status" value="1"/>
</dbReference>
<name>A0ABT1ZUQ3_9BURK</name>
<dbReference type="InterPro" id="IPR001264">
    <property type="entry name" value="Glyco_trans_51"/>
</dbReference>
<evidence type="ECO:0000256" key="11">
    <source>
        <dbReference type="ARBA" id="ARBA00049902"/>
    </source>
</evidence>
<comment type="catalytic activity">
    <reaction evidence="11">
        <text>[GlcNAc-(1-&gt;4)-Mur2Ac(oyl-L-Ala-gamma-D-Glu-L-Lys-D-Ala-D-Ala)](n)-di-trans,octa-cis-undecaprenyl diphosphate + beta-D-GlcNAc-(1-&gt;4)-Mur2Ac(oyl-L-Ala-gamma-D-Glu-L-Lys-D-Ala-D-Ala)-di-trans,octa-cis-undecaprenyl diphosphate = [GlcNAc-(1-&gt;4)-Mur2Ac(oyl-L-Ala-gamma-D-Glu-L-Lys-D-Ala-D-Ala)](n+1)-di-trans,octa-cis-undecaprenyl diphosphate + di-trans,octa-cis-undecaprenyl diphosphate + H(+)</text>
        <dbReference type="Rhea" id="RHEA:23708"/>
        <dbReference type="Rhea" id="RHEA-COMP:9602"/>
        <dbReference type="Rhea" id="RHEA-COMP:9603"/>
        <dbReference type="ChEBI" id="CHEBI:15378"/>
        <dbReference type="ChEBI" id="CHEBI:58405"/>
        <dbReference type="ChEBI" id="CHEBI:60033"/>
        <dbReference type="ChEBI" id="CHEBI:78435"/>
        <dbReference type="EC" id="2.4.99.28"/>
    </reaction>
</comment>
<evidence type="ECO:0000256" key="8">
    <source>
        <dbReference type="ARBA" id="ARBA00022801"/>
    </source>
</evidence>
<dbReference type="InterPro" id="IPR036950">
    <property type="entry name" value="PBP_transglycosylase"/>
</dbReference>
<dbReference type="Pfam" id="PF06832">
    <property type="entry name" value="BiPBP_C"/>
    <property type="match status" value="1"/>
</dbReference>
<keyword evidence="6" id="KW-0328">Glycosyltransferase</keyword>
<keyword evidence="17" id="KW-1185">Reference proteome</keyword>
<dbReference type="Pfam" id="PF00912">
    <property type="entry name" value="Transgly"/>
    <property type="match status" value="1"/>
</dbReference>
<keyword evidence="5" id="KW-0645">Protease</keyword>
<gene>
    <name evidence="16" type="primary">pbpC</name>
    <name evidence="16" type="ORF">NX784_18960</name>
</gene>
<evidence type="ECO:0000256" key="5">
    <source>
        <dbReference type="ARBA" id="ARBA00022670"/>
    </source>
</evidence>
<dbReference type="Gene3D" id="3.40.710.10">
    <property type="entry name" value="DD-peptidase/beta-lactamase superfamily"/>
    <property type="match status" value="1"/>
</dbReference>
<evidence type="ECO:0000256" key="7">
    <source>
        <dbReference type="ARBA" id="ARBA00022679"/>
    </source>
</evidence>
<dbReference type="InterPro" id="IPR009647">
    <property type="entry name" value="PBP_C"/>
</dbReference>
<feature type="compositionally biased region" description="Low complexity" evidence="12">
    <location>
        <begin position="719"/>
        <end position="745"/>
    </location>
</feature>
<evidence type="ECO:0000256" key="9">
    <source>
        <dbReference type="ARBA" id="ARBA00023268"/>
    </source>
</evidence>
<dbReference type="EMBL" id="JANUGW010000015">
    <property type="protein sequence ID" value="MCS0583677.1"/>
    <property type="molecule type" value="Genomic_DNA"/>
</dbReference>
<reference evidence="16 17" key="1">
    <citation type="submission" date="2022-08" db="EMBL/GenBank/DDBJ databases">
        <title>Reclassification of Massilia species as members of the genera Telluria, Duganella, Pseudoduganella, Mokoshia gen. nov. and Zemynaea gen. nov. using orthogonal and non-orthogonal genome-based approaches.</title>
        <authorList>
            <person name="Bowman J.P."/>
        </authorList>
    </citation>
    <scope>NUCLEOTIDE SEQUENCE [LARGE SCALE GENOMIC DNA]</scope>
    <source>
        <strain evidence="16 17">JCM 31316</strain>
    </source>
</reference>
<feature type="domain" description="Glycosyl transferase family 51" evidence="14">
    <location>
        <begin position="63"/>
        <end position="226"/>
    </location>
</feature>
<evidence type="ECO:0000256" key="2">
    <source>
        <dbReference type="ARBA" id="ARBA00007090"/>
    </source>
</evidence>
<keyword evidence="4" id="KW-0121">Carboxypeptidase</keyword>
<dbReference type="RefSeq" id="WP_258818253.1">
    <property type="nucleotide sequence ID" value="NZ_JANUGW010000015.1"/>
</dbReference>
<dbReference type="NCBIfam" id="TIGR02073">
    <property type="entry name" value="PBP_1c"/>
    <property type="match status" value="1"/>
</dbReference>
<organism evidence="16 17">
    <name type="scientific">Massilia pinisoli</name>
    <dbReference type="NCBI Taxonomy" id="1772194"/>
    <lineage>
        <taxon>Bacteria</taxon>
        <taxon>Pseudomonadati</taxon>
        <taxon>Pseudomonadota</taxon>
        <taxon>Betaproteobacteria</taxon>
        <taxon>Burkholderiales</taxon>
        <taxon>Oxalobacteraceae</taxon>
        <taxon>Telluria group</taxon>
        <taxon>Massilia</taxon>
    </lineage>
</organism>
<evidence type="ECO:0000256" key="10">
    <source>
        <dbReference type="ARBA" id="ARBA00044770"/>
    </source>
</evidence>
<dbReference type="InterPro" id="IPR001460">
    <property type="entry name" value="PCN-bd_Tpept"/>
</dbReference>
<dbReference type="InterPro" id="IPR012338">
    <property type="entry name" value="Beta-lactam/transpept-like"/>
</dbReference>
<dbReference type="InterPro" id="IPR023346">
    <property type="entry name" value="Lysozyme-like_dom_sf"/>
</dbReference>
<dbReference type="Proteomes" id="UP001204151">
    <property type="component" value="Unassembled WGS sequence"/>
</dbReference>
<keyword evidence="9" id="KW-0511">Multifunctional enzyme</keyword>
<dbReference type="Pfam" id="PF00905">
    <property type="entry name" value="Transpeptidase"/>
    <property type="match status" value="1"/>
</dbReference>
<evidence type="ECO:0000256" key="6">
    <source>
        <dbReference type="ARBA" id="ARBA00022676"/>
    </source>
</evidence>
<accession>A0ABT1ZUQ3</accession>